<proteinExistence type="predicted"/>
<dbReference type="AlphaFoldDB" id="A0A0A9B8W5"/>
<evidence type="ECO:0000313" key="2">
    <source>
        <dbReference type="EMBL" id="JAD55742.1"/>
    </source>
</evidence>
<organism evidence="2">
    <name type="scientific">Arundo donax</name>
    <name type="common">Giant reed</name>
    <name type="synonym">Donax arundinaceus</name>
    <dbReference type="NCBI Taxonomy" id="35708"/>
    <lineage>
        <taxon>Eukaryota</taxon>
        <taxon>Viridiplantae</taxon>
        <taxon>Streptophyta</taxon>
        <taxon>Embryophyta</taxon>
        <taxon>Tracheophyta</taxon>
        <taxon>Spermatophyta</taxon>
        <taxon>Magnoliopsida</taxon>
        <taxon>Liliopsida</taxon>
        <taxon>Poales</taxon>
        <taxon>Poaceae</taxon>
        <taxon>PACMAD clade</taxon>
        <taxon>Arundinoideae</taxon>
        <taxon>Arundineae</taxon>
        <taxon>Arundo</taxon>
    </lineage>
</organism>
<evidence type="ECO:0000256" key="1">
    <source>
        <dbReference type="SAM" id="MobiDB-lite"/>
    </source>
</evidence>
<reference evidence="2" key="1">
    <citation type="submission" date="2014-09" db="EMBL/GenBank/DDBJ databases">
        <authorList>
            <person name="Magalhaes I.L.F."/>
            <person name="Oliveira U."/>
            <person name="Santos F.R."/>
            <person name="Vidigal T.H.D.A."/>
            <person name="Brescovit A.D."/>
            <person name="Santos A.J."/>
        </authorList>
    </citation>
    <scope>NUCLEOTIDE SEQUENCE</scope>
    <source>
        <tissue evidence="2">Shoot tissue taken approximately 20 cm above the soil surface</tissue>
    </source>
</reference>
<protein>
    <submittedName>
        <fullName evidence="2">Uncharacterized protein</fullName>
    </submittedName>
</protein>
<feature type="compositionally biased region" description="Polar residues" evidence="1">
    <location>
        <begin position="11"/>
        <end position="21"/>
    </location>
</feature>
<name>A0A0A9B8W5_ARUDO</name>
<reference evidence="2" key="2">
    <citation type="journal article" date="2015" name="Data Brief">
        <title>Shoot transcriptome of the giant reed, Arundo donax.</title>
        <authorList>
            <person name="Barrero R.A."/>
            <person name="Guerrero F.D."/>
            <person name="Moolhuijzen P."/>
            <person name="Goolsby J.A."/>
            <person name="Tidwell J."/>
            <person name="Bellgard S.E."/>
            <person name="Bellgard M.I."/>
        </authorList>
    </citation>
    <scope>NUCLEOTIDE SEQUENCE</scope>
    <source>
        <tissue evidence="2">Shoot tissue taken approximately 20 cm above the soil surface</tissue>
    </source>
</reference>
<sequence length="34" mass="3921">MQETTVHKKTNYISVHTSLAKSTKKEENTSFSHQ</sequence>
<accession>A0A0A9B8W5</accession>
<feature type="region of interest" description="Disordered" evidence="1">
    <location>
        <begin position="1"/>
        <end position="34"/>
    </location>
</feature>
<dbReference type="EMBL" id="GBRH01242153">
    <property type="protein sequence ID" value="JAD55742.1"/>
    <property type="molecule type" value="Transcribed_RNA"/>
</dbReference>